<dbReference type="InterPro" id="IPR031157">
    <property type="entry name" value="G_TR_CS"/>
</dbReference>
<dbReference type="GO" id="GO:0009409">
    <property type="term" value="P:response to cold"/>
    <property type="evidence" value="ECO:0007669"/>
    <property type="project" value="UniProtKB-ARBA"/>
</dbReference>
<keyword evidence="1 3" id="KW-0342">GTP-binding</keyword>
<dbReference type="Gene3D" id="3.30.70.240">
    <property type="match status" value="1"/>
</dbReference>
<dbReference type="SUPFAM" id="SSF50447">
    <property type="entry name" value="Translation proteins"/>
    <property type="match status" value="1"/>
</dbReference>
<dbReference type="GO" id="GO:0000027">
    <property type="term" value="P:ribosomal large subunit assembly"/>
    <property type="evidence" value="ECO:0007669"/>
    <property type="project" value="UniProtKB-UniRule"/>
</dbReference>
<dbReference type="AlphaFoldDB" id="A0A3E4ZB16"/>
<evidence type="ECO:0000256" key="3">
    <source>
        <dbReference type="HAMAP-Rule" id="MF_00849"/>
    </source>
</evidence>
<dbReference type="InterPro" id="IPR035647">
    <property type="entry name" value="EFG_III/V"/>
</dbReference>
<keyword evidence="3" id="KW-0963">Cytoplasm</keyword>
<dbReference type="Gene3D" id="3.40.50.300">
    <property type="entry name" value="P-loop containing nucleotide triphosphate hydrolases"/>
    <property type="match status" value="1"/>
</dbReference>
<dbReference type="InterPro" id="IPR047043">
    <property type="entry name" value="BipA_III"/>
</dbReference>
<dbReference type="CDD" id="cd01891">
    <property type="entry name" value="TypA_BipA"/>
    <property type="match status" value="1"/>
</dbReference>
<keyword evidence="3" id="KW-0699">rRNA-binding</keyword>
<dbReference type="SUPFAM" id="SSF54980">
    <property type="entry name" value="EF-G C-terminal domain-like"/>
    <property type="match status" value="2"/>
</dbReference>
<dbReference type="FunFam" id="3.40.50.300:FF:000055">
    <property type="entry name" value="GTP-binding protein TypA"/>
    <property type="match status" value="1"/>
</dbReference>
<dbReference type="InterPro" id="IPR009000">
    <property type="entry name" value="Transl_B-barrel_sf"/>
</dbReference>
<dbReference type="PROSITE" id="PS51722">
    <property type="entry name" value="G_TR_2"/>
    <property type="match status" value="1"/>
</dbReference>
<dbReference type="InterPro" id="IPR005225">
    <property type="entry name" value="Small_GTP-bd"/>
</dbReference>
<dbReference type="GO" id="GO:0043022">
    <property type="term" value="F:ribosome binding"/>
    <property type="evidence" value="ECO:0007669"/>
    <property type="project" value="UniProtKB-UniRule"/>
</dbReference>
<dbReference type="FunFam" id="2.40.50.250:FF:000001">
    <property type="entry name" value="GTP-binding protein TypA"/>
    <property type="match status" value="1"/>
</dbReference>
<dbReference type="GO" id="GO:0000049">
    <property type="term" value="F:tRNA binding"/>
    <property type="evidence" value="ECO:0007669"/>
    <property type="project" value="UniProtKB-KW"/>
</dbReference>
<dbReference type="CDD" id="cd03710">
    <property type="entry name" value="BipA_TypA_C"/>
    <property type="match status" value="1"/>
</dbReference>
<dbReference type="SMART" id="SM00838">
    <property type="entry name" value="EFG_C"/>
    <property type="match status" value="1"/>
</dbReference>
<comment type="function">
    <text evidence="3">A 50S ribosomal subunit assembly protein with GTPase activity, required for 50S subunit assembly at low temperatures, may also play a role in translation. Binds GTP and analogs. Binds the 70S ribosome between the 30S and 50S subunits, in a similar position as ribosome-bound EF-G; it contacts a number of ribosomal proteins, both rRNAs and the A-site tRNA.</text>
</comment>
<dbReference type="RefSeq" id="WP_117701016.1">
    <property type="nucleotide sequence ID" value="NZ_CAUCUV010000018.1"/>
</dbReference>
<dbReference type="Pfam" id="PF00679">
    <property type="entry name" value="EFG_C"/>
    <property type="match status" value="1"/>
</dbReference>
<dbReference type="InterPro" id="IPR000640">
    <property type="entry name" value="EFG_V-like"/>
</dbReference>
<dbReference type="FunFam" id="2.40.30.10:FF:000016">
    <property type="entry name" value="GTP-binding protein TypA"/>
    <property type="match status" value="1"/>
</dbReference>
<dbReference type="Proteomes" id="UP000284998">
    <property type="component" value="Unassembled WGS sequence"/>
</dbReference>
<evidence type="ECO:0000313" key="5">
    <source>
        <dbReference type="EMBL" id="RGM92248.1"/>
    </source>
</evidence>
<comment type="caution">
    <text evidence="5">The sequence shown here is derived from an EMBL/GenBank/DDBJ whole genome shotgun (WGS) entry which is preliminary data.</text>
</comment>
<gene>
    <name evidence="5" type="primary">typA</name>
    <name evidence="3" type="synonym">bipA</name>
    <name evidence="6" type="ORF">DW204_05250</name>
    <name evidence="5" type="ORF">DXB87_04825</name>
</gene>
<dbReference type="GO" id="GO:1990904">
    <property type="term" value="C:ribonucleoprotein complex"/>
    <property type="evidence" value="ECO:0007669"/>
    <property type="project" value="TreeGrafter"/>
</dbReference>
<keyword evidence="3" id="KW-0694">RNA-binding</keyword>
<dbReference type="FunFam" id="3.30.70.870:FF:000003">
    <property type="entry name" value="GTP-binding protein TypA"/>
    <property type="match status" value="1"/>
</dbReference>
<dbReference type="InterPro" id="IPR047042">
    <property type="entry name" value="BipA_II"/>
</dbReference>
<keyword evidence="3" id="KW-0690">Ribosome biogenesis</keyword>
<reference evidence="7 8" key="1">
    <citation type="submission" date="2018-08" db="EMBL/GenBank/DDBJ databases">
        <title>A genome reference for cultivated species of the human gut microbiota.</title>
        <authorList>
            <person name="Zou Y."/>
            <person name="Xue W."/>
            <person name="Luo G."/>
        </authorList>
    </citation>
    <scope>NUCLEOTIDE SEQUENCE [LARGE SCALE GENOMIC DNA]</scope>
    <source>
        <strain evidence="6 8">AM17-44</strain>
        <strain evidence="5 7">OM06-2</strain>
    </source>
</reference>
<evidence type="ECO:0000259" key="4">
    <source>
        <dbReference type="PROSITE" id="PS51722"/>
    </source>
</evidence>
<dbReference type="CDD" id="cd03691">
    <property type="entry name" value="BipA_TypA_II"/>
    <property type="match status" value="1"/>
</dbReference>
<dbReference type="Gene3D" id="2.40.50.250">
    <property type="entry name" value="bipa protein"/>
    <property type="match status" value="1"/>
</dbReference>
<dbReference type="PROSITE" id="PS00301">
    <property type="entry name" value="G_TR_1"/>
    <property type="match status" value="1"/>
</dbReference>
<dbReference type="GO" id="GO:0019843">
    <property type="term" value="F:rRNA binding"/>
    <property type="evidence" value="ECO:0007669"/>
    <property type="project" value="UniProtKB-KW"/>
</dbReference>
<feature type="binding site" evidence="3">
    <location>
        <begin position="127"/>
        <end position="130"/>
    </location>
    <ligand>
        <name>GTP</name>
        <dbReference type="ChEBI" id="CHEBI:37565"/>
    </ligand>
</feature>
<comment type="similarity">
    <text evidence="3">Belongs to the TRAFAC class translation factor GTPase superfamily. Classic translation factor GTPase family. BipA subfamily.</text>
</comment>
<keyword evidence="3" id="KW-0820">tRNA-binding</keyword>
<dbReference type="PANTHER" id="PTHR42908">
    <property type="entry name" value="TRANSLATION ELONGATION FACTOR-RELATED"/>
    <property type="match status" value="1"/>
</dbReference>
<name>A0A3E4ZB16_9BACT</name>
<comment type="subunit">
    <text evidence="3">Monomer.</text>
</comment>
<proteinExistence type="inferred from homology"/>
<dbReference type="InterPro" id="IPR027417">
    <property type="entry name" value="P-loop_NTPase"/>
</dbReference>
<sequence>MQDIRNIAIIAHVDHGKTTLVDKMMLAGHLFRNDQTNGELVLDNNDLERERGITILSKNVSINYNGTKINIIDTPGHADFGGEVERVLNMADGCILLVDAFEGPMPQTRFVLQKALQIGLKPIVVVNKVDKPNCRPEEVYEMVFDLMFSLNATEDQLDFPVIYGSAKNNWMGEDWKTPTGTITPLLDAIVKYIPAPKQLEGTPQMLITSLDYSSYTGRIAVGRVHRGTLKEGMNITLAKRDGTLVKSKIKEVHTFEGLGRKKVESVSSGDICAIIGVEGFEIGDTICDFENPEPLPPIAIDEPTMSMLFTINDSPFFGKEGKYVTSRHIHDRLTKELDKNLALRVRKTENEDGKWIVSGRGVLHLSVLIETMRREGYELQVGQPQVIFKEIDGVKCEPIEELTISVPEEFASKMIDMVTRRKGEMVSMETQGDRVNIEFDMPSRGIIGLRTNVLTASQGEAIMAHRFKEYQPFKGDIPRRTNGSMIAMESGTAFAYAIDKLQDRGKFFIYPQDEVYAGQVVGEHVHENDLVINVTKSKKLTNMRASGSDDKARIIPPVIFSLEEALEYIKEDEYVEVTPKSMRMRKVILDETERKRANKN</sequence>
<dbReference type="GO" id="GO:0010467">
    <property type="term" value="P:gene expression"/>
    <property type="evidence" value="ECO:0007669"/>
    <property type="project" value="UniProtKB-ARBA"/>
</dbReference>
<dbReference type="GO" id="GO:0005525">
    <property type="term" value="F:GTP binding"/>
    <property type="evidence" value="ECO:0007669"/>
    <property type="project" value="UniProtKB-UniRule"/>
</dbReference>
<evidence type="ECO:0000313" key="7">
    <source>
        <dbReference type="Proteomes" id="UP000260814"/>
    </source>
</evidence>
<evidence type="ECO:0000256" key="2">
    <source>
        <dbReference type="ARBA" id="ARBA00048548"/>
    </source>
</evidence>
<dbReference type="InterPro" id="IPR048876">
    <property type="entry name" value="BipA_C"/>
</dbReference>
<dbReference type="NCBIfam" id="TIGR00231">
    <property type="entry name" value="small_GTP"/>
    <property type="match status" value="1"/>
</dbReference>
<dbReference type="Gene3D" id="2.40.30.10">
    <property type="entry name" value="Translation factors"/>
    <property type="match status" value="1"/>
</dbReference>
<dbReference type="CDD" id="cd16263">
    <property type="entry name" value="BipA_III"/>
    <property type="match status" value="1"/>
</dbReference>
<dbReference type="Pfam" id="PF03144">
    <property type="entry name" value="GTP_EFTU_D2"/>
    <property type="match status" value="1"/>
</dbReference>
<dbReference type="InterPro" id="IPR004161">
    <property type="entry name" value="EFTu-like_2"/>
</dbReference>
<feature type="domain" description="Tr-type G" evidence="4">
    <location>
        <begin position="2"/>
        <end position="197"/>
    </location>
</feature>
<dbReference type="EC" id="3.6.5.-" evidence="3"/>
<dbReference type="Proteomes" id="UP000260814">
    <property type="component" value="Unassembled WGS sequence"/>
</dbReference>
<dbReference type="Pfam" id="PF00009">
    <property type="entry name" value="GTP_EFTU"/>
    <property type="match status" value="1"/>
</dbReference>
<keyword evidence="3" id="KW-0547">Nucleotide-binding</keyword>
<dbReference type="InterPro" id="IPR000795">
    <property type="entry name" value="T_Tr_GTP-bd_dom"/>
</dbReference>
<accession>A0A3E4ZB16</accession>
<keyword evidence="3" id="KW-0378">Hydrolase</keyword>
<dbReference type="InterPro" id="IPR035651">
    <property type="entry name" value="BipA_V"/>
</dbReference>
<feature type="binding site" evidence="3">
    <location>
        <begin position="14"/>
        <end position="19"/>
    </location>
    <ligand>
        <name>GTP</name>
        <dbReference type="ChEBI" id="CHEBI:37565"/>
    </ligand>
</feature>
<dbReference type="InterPro" id="IPR047041">
    <property type="entry name" value="BipA_GTP-bd_dom"/>
</dbReference>
<comment type="catalytic activity">
    <reaction evidence="2 3">
        <text>GTP + H2O = GDP + phosphate + H(+)</text>
        <dbReference type="Rhea" id="RHEA:19669"/>
        <dbReference type="ChEBI" id="CHEBI:15377"/>
        <dbReference type="ChEBI" id="CHEBI:15378"/>
        <dbReference type="ChEBI" id="CHEBI:37565"/>
        <dbReference type="ChEBI" id="CHEBI:43474"/>
        <dbReference type="ChEBI" id="CHEBI:58189"/>
    </reaction>
</comment>
<dbReference type="FunFam" id="3.30.70.240:FF:000002">
    <property type="entry name" value="GTP-binding protein TypA"/>
    <property type="match status" value="1"/>
</dbReference>
<dbReference type="InterPro" id="IPR006298">
    <property type="entry name" value="BipA"/>
</dbReference>
<comment type="subcellular location">
    <subcellularLocation>
        <location evidence="3">Cytoplasm</location>
    </subcellularLocation>
    <text evidence="3">Binds to ribosomes.</text>
</comment>
<dbReference type="EMBL" id="QRJS01000009">
    <property type="protein sequence ID" value="RHH47145.1"/>
    <property type="molecule type" value="Genomic_DNA"/>
</dbReference>
<dbReference type="EMBL" id="QSTW01000004">
    <property type="protein sequence ID" value="RGM92248.1"/>
    <property type="molecule type" value="Genomic_DNA"/>
</dbReference>
<dbReference type="PANTHER" id="PTHR42908:SF8">
    <property type="entry name" value="TR-TYPE G DOMAIN-CONTAINING PROTEIN"/>
    <property type="match status" value="1"/>
</dbReference>
<evidence type="ECO:0000256" key="1">
    <source>
        <dbReference type="ARBA" id="ARBA00023134"/>
    </source>
</evidence>
<dbReference type="NCBIfam" id="TIGR01394">
    <property type="entry name" value="TypA_BipA"/>
    <property type="match status" value="1"/>
</dbReference>
<dbReference type="Pfam" id="PF21018">
    <property type="entry name" value="BipA_C"/>
    <property type="match status" value="1"/>
</dbReference>
<dbReference type="Gene3D" id="3.30.70.870">
    <property type="entry name" value="Elongation Factor G (Translational Gtpase), domain 3"/>
    <property type="match status" value="1"/>
</dbReference>
<dbReference type="GO" id="GO:0005829">
    <property type="term" value="C:cytosol"/>
    <property type="evidence" value="ECO:0007669"/>
    <property type="project" value="TreeGrafter"/>
</dbReference>
<evidence type="ECO:0000313" key="6">
    <source>
        <dbReference type="EMBL" id="RHH47145.1"/>
    </source>
</evidence>
<organism evidence="5 7">
    <name type="scientific">Phocaeicola plebeius</name>
    <dbReference type="NCBI Taxonomy" id="310297"/>
    <lineage>
        <taxon>Bacteria</taxon>
        <taxon>Pseudomonadati</taxon>
        <taxon>Bacteroidota</taxon>
        <taxon>Bacteroidia</taxon>
        <taxon>Bacteroidales</taxon>
        <taxon>Bacteroidaceae</taxon>
        <taxon>Phocaeicola</taxon>
    </lineage>
</organism>
<dbReference type="GO" id="GO:0003924">
    <property type="term" value="F:GTPase activity"/>
    <property type="evidence" value="ECO:0007669"/>
    <property type="project" value="UniProtKB-UniRule"/>
</dbReference>
<dbReference type="InterPro" id="IPR042116">
    <property type="entry name" value="TypA/BipA_C"/>
</dbReference>
<evidence type="ECO:0000313" key="8">
    <source>
        <dbReference type="Proteomes" id="UP000284998"/>
    </source>
</evidence>
<protein>
    <recommendedName>
        <fullName evidence="3">Large ribosomal subunit assembly factor BipA</fullName>
        <ecNumber evidence="3">3.6.5.-</ecNumber>
    </recommendedName>
    <alternativeName>
        <fullName evidence="3">GTP-binding protein BipA</fullName>
    </alternativeName>
</protein>
<dbReference type="SUPFAM" id="SSF52540">
    <property type="entry name" value="P-loop containing nucleoside triphosphate hydrolases"/>
    <property type="match status" value="1"/>
</dbReference>
<dbReference type="PRINTS" id="PR00315">
    <property type="entry name" value="ELONGATNFCT"/>
</dbReference>
<dbReference type="HAMAP" id="MF_00849">
    <property type="entry name" value="BipA"/>
    <property type="match status" value="1"/>
</dbReference>